<reference evidence="2" key="2">
    <citation type="journal article" date="2021" name="PeerJ">
        <title>Extensive microbial diversity within the chicken gut microbiome revealed by metagenomics and culture.</title>
        <authorList>
            <person name="Gilroy R."/>
            <person name="Ravi A."/>
            <person name="Getino M."/>
            <person name="Pursley I."/>
            <person name="Horton D.L."/>
            <person name="Alikhan N.F."/>
            <person name="Baker D."/>
            <person name="Gharbi K."/>
            <person name="Hall N."/>
            <person name="Watson M."/>
            <person name="Adriaenssens E.M."/>
            <person name="Foster-Nyarko E."/>
            <person name="Jarju S."/>
            <person name="Secka A."/>
            <person name="Antonio M."/>
            <person name="Oren A."/>
            <person name="Chaudhuri R.R."/>
            <person name="La Ragione R."/>
            <person name="Hildebrand F."/>
            <person name="Pallen M.J."/>
        </authorList>
    </citation>
    <scope>NUCLEOTIDE SEQUENCE</scope>
    <source>
        <strain evidence="2">G3-3990</strain>
    </source>
</reference>
<comment type="caution">
    <text evidence="2">The sequence shown here is derived from an EMBL/GenBank/DDBJ whole genome shotgun (WGS) entry which is preliminary data.</text>
</comment>
<accession>A0A9D9HSS5</accession>
<dbReference type="InterPro" id="IPR010718">
    <property type="entry name" value="DUF1294"/>
</dbReference>
<sequence>MGIELVVIGYLVTINVVGGIVFCADKLLSIKGGKRVPERTLHACEMMGGAFLMMPLMYVIRHKCSKPAYYVVSWLLWLLWMFVLVMCLKWCKINVLGTWLHFVD</sequence>
<dbReference type="AlphaFoldDB" id="A0A9D9HSS5"/>
<feature type="transmembrane region" description="Helical" evidence="1">
    <location>
        <begin position="40"/>
        <end position="61"/>
    </location>
</feature>
<gene>
    <name evidence="2" type="ORF">IAA73_02490</name>
</gene>
<keyword evidence="1" id="KW-0472">Membrane</keyword>
<proteinExistence type="predicted"/>
<keyword evidence="1" id="KW-1133">Transmembrane helix</keyword>
<dbReference type="Pfam" id="PF06961">
    <property type="entry name" value="DUF1294"/>
    <property type="match status" value="1"/>
</dbReference>
<feature type="transmembrane region" description="Helical" evidence="1">
    <location>
        <begin position="6"/>
        <end position="28"/>
    </location>
</feature>
<feature type="transmembrane region" description="Helical" evidence="1">
    <location>
        <begin position="67"/>
        <end position="88"/>
    </location>
</feature>
<organism evidence="2 3">
    <name type="scientific">Candidatus Gallipaludibacter merdavium</name>
    <dbReference type="NCBI Taxonomy" id="2840839"/>
    <lineage>
        <taxon>Bacteria</taxon>
        <taxon>Pseudomonadati</taxon>
        <taxon>Bacteroidota</taxon>
        <taxon>Bacteroidia</taxon>
        <taxon>Bacteroidales</taxon>
        <taxon>Candidatus Gallipaludibacter</taxon>
    </lineage>
</organism>
<dbReference type="EMBL" id="JADIMG010000026">
    <property type="protein sequence ID" value="MBO8459188.1"/>
    <property type="molecule type" value="Genomic_DNA"/>
</dbReference>
<reference evidence="2" key="1">
    <citation type="submission" date="2020-10" db="EMBL/GenBank/DDBJ databases">
        <authorList>
            <person name="Gilroy R."/>
        </authorList>
    </citation>
    <scope>NUCLEOTIDE SEQUENCE</scope>
    <source>
        <strain evidence="2">G3-3990</strain>
    </source>
</reference>
<name>A0A9D9HSS5_9BACT</name>
<protein>
    <submittedName>
        <fullName evidence="2">DUF1294 domain-containing protein</fullName>
    </submittedName>
</protein>
<keyword evidence="1" id="KW-0812">Transmembrane</keyword>
<dbReference type="Proteomes" id="UP000823641">
    <property type="component" value="Unassembled WGS sequence"/>
</dbReference>
<evidence type="ECO:0000313" key="3">
    <source>
        <dbReference type="Proteomes" id="UP000823641"/>
    </source>
</evidence>
<evidence type="ECO:0000313" key="2">
    <source>
        <dbReference type="EMBL" id="MBO8459188.1"/>
    </source>
</evidence>
<evidence type="ECO:0000256" key="1">
    <source>
        <dbReference type="SAM" id="Phobius"/>
    </source>
</evidence>